<dbReference type="NCBIfam" id="NF006002">
    <property type="entry name" value="PRK08132.1"/>
    <property type="match status" value="1"/>
</dbReference>
<dbReference type="AlphaFoldDB" id="K0DRI1"/>
<accession>K0DRI1</accession>
<dbReference type="InterPro" id="IPR036188">
    <property type="entry name" value="FAD/NAD-bd_sf"/>
</dbReference>
<dbReference type="GO" id="GO:0071949">
    <property type="term" value="F:FAD binding"/>
    <property type="evidence" value="ECO:0007669"/>
    <property type="project" value="InterPro"/>
</dbReference>
<protein>
    <submittedName>
        <fullName evidence="5">3-(3-hydroxy-phenyl)propionate hydroxylase</fullName>
    </submittedName>
</protein>
<feature type="domain" description="FAD-binding" evidence="4">
    <location>
        <begin position="56"/>
        <end position="395"/>
    </location>
</feature>
<dbReference type="Pfam" id="PF01494">
    <property type="entry name" value="FAD_binding_3"/>
    <property type="match status" value="1"/>
</dbReference>
<dbReference type="PANTHER" id="PTHR43004:SF19">
    <property type="entry name" value="BINDING MONOOXYGENASE, PUTATIVE (JCVI)-RELATED"/>
    <property type="match status" value="1"/>
</dbReference>
<evidence type="ECO:0000259" key="4">
    <source>
        <dbReference type="Pfam" id="PF01494"/>
    </source>
</evidence>
<dbReference type="PANTHER" id="PTHR43004">
    <property type="entry name" value="TRK SYSTEM POTASSIUM UPTAKE PROTEIN"/>
    <property type="match status" value="1"/>
</dbReference>
<dbReference type="STRING" id="1229205.BUPH_02477"/>
<organism evidence="5 6">
    <name type="scientific">Paraburkholderia phenoliruptrix BR3459a</name>
    <dbReference type="NCBI Taxonomy" id="1229205"/>
    <lineage>
        <taxon>Bacteria</taxon>
        <taxon>Pseudomonadati</taxon>
        <taxon>Pseudomonadota</taxon>
        <taxon>Betaproteobacteria</taxon>
        <taxon>Burkholderiales</taxon>
        <taxon>Burkholderiaceae</taxon>
        <taxon>Paraburkholderia</taxon>
    </lineage>
</organism>
<proteinExistence type="predicted"/>
<dbReference type="PRINTS" id="PR00420">
    <property type="entry name" value="RNGMNOXGNASE"/>
</dbReference>
<sequence>MAWGRGCRAGVSRAELGGAATQGCNLETLTVHSTYHYEKFEFVRPPELDDAPCGRYPVVVVGAGPVGLTTAIDLAARGTPVLLLDNDDTVSLGSRGVAYAKRTLEIFDRLGCSGPMMEKGVSWNVGRTFFDETEVFNFNLSPEPDHHRPGMINLQQYYLEEFLLRRARELPNLEIRFKNEVIAVVPQGHGVTLQVRTPAGDYTLDTEWLVAADGARSPIRTFLGLDIDGKIFKDRFLIADVVMKADYPTERWFWFNPPFHRNQSALVHRQADNIWRIDFQLGWQADPEEEKKPENVVPRIKAMLGDDREFELEWVSIYTFQCRRMGSFNHGRVLFVGDSAHQVSPFGGRGANSGIQDADNLVWKLKLVMDGKAPSALVDTYTEERGLAADDNIRNSTRSTDFITPKSNISKTFRDAVLALAAEQPFARALVNSGRLSVPTIQIDSRLNTPDSSAFAGNMVPGAPMADAPVTGGGHAWLLGAFGNRFAMLLFTKDASALDAATVRALAELSDAPIPVDAVVVAEGGSAPSGIPTLIDVKGRVRERYDLAPGSVYLMRPDQHVAARWRELDPVKVRRAIARATCND</sequence>
<dbReference type="Proteomes" id="UP000010105">
    <property type="component" value="Chromosome 1"/>
</dbReference>
<name>K0DRI1_9BURK</name>
<dbReference type="HOGENOM" id="CLU_009665_20_2_4"/>
<evidence type="ECO:0000256" key="3">
    <source>
        <dbReference type="ARBA" id="ARBA00022827"/>
    </source>
</evidence>
<dbReference type="Gene3D" id="3.40.30.120">
    <property type="match status" value="1"/>
</dbReference>
<evidence type="ECO:0000313" key="5">
    <source>
        <dbReference type="EMBL" id="AFT86044.1"/>
    </source>
</evidence>
<gene>
    <name evidence="5" type="ORF">BUPH_02477</name>
</gene>
<dbReference type="InterPro" id="IPR050641">
    <property type="entry name" value="RIFMO-like"/>
</dbReference>
<keyword evidence="3" id="KW-0274">FAD</keyword>
<dbReference type="GO" id="GO:0016709">
    <property type="term" value="F:oxidoreductase activity, acting on paired donors, with incorporation or reduction of molecular oxygen, NAD(P)H as one donor, and incorporation of one atom of oxygen"/>
    <property type="evidence" value="ECO:0007669"/>
    <property type="project" value="UniProtKB-ARBA"/>
</dbReference>
<dbReference type="eggNOG" id="COG0654">
    <property type="taxonomic scope" value="Bacteria"/>
</dbReference>
<dbReference type="KEGG" id="bpx:BUPH_02477"/>
<comment type="cofactor">
    <cofactor evidence="1">
        <name>FAD</name>
        <dbReference type="ChEBI" id="CHEBI:57692"/>
    </cofactor>
</comment>
<dbReference type="EMBL" id="CP003863">
    <property type="protein sequence ID" value="AFT86044.1"/>
    <property type="molecule type" value="Genomic_DNA"/>
</dbReference>
<dbReference type="InterPro" id="IPR002938">
    <property type="entry name" value="FAD-bd"/>
</dbReference>
<keyword evidence="2" id="KW-0285">Flavoprotein</keyword>
<dbReference type="PATRIC" id="fig|1229205.11.peg.2188"/>
<dbReference type="SUPFAM" id="SSF51905">
    <property type="entry name" value="FAD/NAD(P)-binding domain"/>
    <property type="match status" value="1"/>
</dbReference>
<dbReference type="Gene3D" id="3.50.50.60">
    <property type="entry name" value="FAD/NAD(P)-binding domain"/>
    <property type="match status" value="1"/>
</dbReference>
<dbReference type="Gene3D" id="3.30.70.2450">
    <property type="match status" value="1"/>
</dbReference>
<evidence type="ECO:0000256" key="1">
    <source>
        <dbReference type="ARBA" id="ARBA00001974"/>
    </source>
</evidence>
<reference evidence="5 6" key="1">
    <citation type="journal article" date="2012" name="J. Bacteriol.">
        <title>Complete Genome Sequence of Burkholderia phenoliruptrix BR3459a (CLA1), a Heat-Tolerant, Nitrogen-Fixing Symbiont of Mimosa flocculosa.</title>
        <authorList>
            <person name="de Oliveira Cunha C."/>
            <person name="Goda Zuleta L.F."/>
            <person name="Paula de Almeida L.G."/>
            <person name="Prioli Ciapina L."/>
            <person name="Lustrino Borges W."/>
            <person name="Pitard R.M."/>
            <person name="Baldani J.I."/>
            <person name="Straliotto R."/>
            <person name="de Faria S.M."/>
            <person name="Hungria M."/>
            <person name="Sousa Cavada B."/>
            <person name="Mercante F.M."/>
            <person name="Ribeiro de Vasconcelos A.T."/>
        </authorList>
    </citation>
    <scope>NUCLEOTIDE SEQUENCE [LARGE SCALE GENOMIC DNA]</scope>
    <source>
        <strain evidence="5 6">BR3459a</strain>
    </source>
</reference>
<evidence type="ECO:0000313" key="6">
    <source>
        <dbReference type="Proteomes" id="UP000010105"/>
    </source>
</evidence>
<evidence type="ECO:0000256" key="2">
    <source>
        <dbReference type="ARBA" id="ARBA00022630"/>
    </source>
</evidence>